<evidence type="ECO:0000313" key="2">
    <source>
        <dbReference type="Proteomes" id="UP000316304"/>
    </source>
</evidence>
<evidence type="ECO:0000313" key="1">
    <source>
        <dbReference type="EMBL" id="TWU24073.1"/>
    </source>
</evidence>
<sequence>MTESHNASDPNETPEILEAHWDREQVVQLFHDLSEGANVQHVQVRTVSDSRSQDQAVTLLEAKELLEKDEARAIQIRYDFDGQNWCDTLMVKPDEVHIIRTRV</sequence>
<dbReference type="EMBL" id="SJPT01000003">
    <property type="protein sequence ID" value="TWU24073.1"/>
    <property type="molecule type" value="Genomic_DNA"/>
</dbReference>
<organism evidence="1 2">
    <name type="scientific">Novipirellula galeiformis</name>
    <dbReference type="NCBI Taxonomy" id="2528004"/>
    <lineage>
        <taxon>Bacteria</taxon>
        <taxon>Pseudomonadati</taxon>
        <taxon>Planctomycetota</taxon>
        <taxon>Planctomycetia</taxon>
        <taxon>Pirellulales</taxon>
        <taxon>Pirellulaceae</taxon>
        <taxon>Novipirellula</taxon>
    </lineage>
</organism>
<gene>
    <name evidence="1" type="ORF">Pla52o_19960</name>
</gene>
<name>A0A5C6CGP3_9BACT</name>
<dbReference type="AlphaFoldDB" id="A0A5C6CGP3"/>
<dbReference type="OrthoDB" id="285528at2"/>
<protein>
    <recommendedName>
        <fullName evidence="3">Halobacterial output domain-containing protein</fullName>
    </recommendedName>
</protein>
<reference evidence="1 2" key="1">
    <citation type="submission" date="2019-02" db="EMBL/GenBank/DDBJ databases">
        <title>Deep-cultivation of Planctomycetes and their phenomic and genomic characterization uncovers novel biology.</title>
        <authorList>
            <person name="Wiegand S."/>
            <person name="Jogler M."/>
            <person name="Boedeker C."/>
            <person name="Pinto D."/>
            <person name="Vollmers J."/>
            <person name="Rivas-Marin E."/>
            <person name="Kohn T."/>
            <person name="Peeters S.H."/>
            <person name="Heuer A."/>
            <person name="Rast P."/>
            <person name="Oberbeckmann S."/>
            <person name="Bunk B."/>
            <person name="Jeske O."/>
            <person name="Meyerdierks A."/>
            <person name="Storesund J.E."/>
            <person name="Kallscheuer N."/>
            <person name="Luecker S."/>
            <person name="Lage O.M."/>
            <person name="Pohl T."/>
            <person name="Merkel B.J."/>
            <person name="Hornburger P."/>
            <person name="Mueller R.-W."/>
            <person name="Bruemmer F."/>
            <person name="Labrenz M."/>
            <person name="Spormann A.M."/>
            <person name="Op Den Camp H."/>
            <person name="Overmann J."/>
            <person name="Amann R."/>
            <person name="Jetten M.S.M."/>
            <person name="Mascher T."/>
            <person name="Medema M.H."/>
            <person name="Devos D.P."/>
            <person name="Kaster A.-K."/>
            <person name="Ovreas L."/>
            <person name="Rohde M."/>
            <person name="Galperin M.Y."/>
            <person name="Jogler C."/>
        </authorList>
    </citation>
    <scope>NUCLEOTIDE SEQUENCE [LARGE SCALE GENOMIC DNA]</scope>
    <source>
        <strain evidence="1 2">Pla52o</strain>
    </source>
</reference>
<proteinExistence type="predicted"/>
<comment type="caution">
    <text evidence="1">The sequence shown here is derived from an EMBL/GenBank/DDBJ whole genome shotgun (WGS) entry which is preliminary data.</text>
</comment>
<keyword evidence="2" id="KW-1185">Reference proteome</keyword>
<evidence type="ECO:0008006" key="3">
    <source>
        <dbReference type="Google" id="ProtNLM"/>
    </source>
</evidence>
<accession>A0A5C6CGP3</accession>
<dbReference type="RefSeq" id="WP_146594328.1">
    <property type="nucleotide sequence ID" value="NZ_SJPT01000003.1"/>
</dbReference>
<dbReference type="Proteomes" id="UP000316304">
    <property type="component" value="Unassembled WGS sequence"/>
</dbReference>